<evidence type="ECO:0000256" key="14">
    <source>
        <dbReference type="PIRSR" id="PIRSR600823-3"/>
    </source>
</evidence>
<dbReference type="OrthoDB" id="2113341at2759"/>
<evidence type="ECO:0000256" key="1">
    <source>
        <dbReference type="ARBA" id="ARBA00000189"/>
    </source>
</evidence>
<keyword evidence="11 17" id="KW-0376">Hydrogen peroxide</keyword>
<dbReference type="InterPro" id="IPR033905">
    <property type="entry name" value="Secretory_peroxidase"/>
</dbReference>
<reference evidence="19 21" key="1">
    <citation type="journal article" date="2008" name="Science">
        <title>The Physcomitrella genome reveals evolutionary insights into the conquest of land by plants.</title>
        <authorList>
            <person name="Rensing S."/>
            <person name="Lang D."/>
            <person name="Zimmer A."/>
            <person name="Terry A."/>
            <person name="Salamov A."/>
            <person name="Shapiro H."/>
            <person name="Nishiyama T."/>
            <person name="Perroud P.-F."/>
            <person name="Lindquist E."/>
            <person name="Kamisugi Y."/>
            <person name="Tanahashi T."/>
            <person name="Sakakibara K."/>
            <person name="Fujita T."/>
            <person name="Oishi K."/>
            <person name="Shin-I T."/>
            <person name="Kuroki Y."/>
            <person name="Toyoda A."/>
            <person name="Suzuki Y."/>
            <person name="Hashimoto A."/>
            <person name="Yamaguchi K."/>
            <person name="Sugano A."/>
            <person name="Kohara Y."/>
            <person name="Fujiyama A."/>
            <person name="Anterola A."/>
            <person name="Aoki S."/>
            <person name="Ashton N."/>
            <person name="Barbazuk W.B."/>
            <person name="Barker E."/>
            <person name="Bennetzen J."/>
            <person name="Bezanilla M."/>
            <person name="Blankenship R."/>
            <person name="Cho S.H."/>
            <person name="Dutcher S."/>
            <person name="Estelle M."/>
            <person name="Fawcett J.A."/>
            <person name="Gundlach H."/>
            <person name="Hanada K."/>
            <person name="Heyl A."/>
            <person name="Hicks K.A."/>
            <person name="Hugh J."/>
            <person name="Lohr M."/>
            <person name="Mayer K."/>
            <person name="Melkozernov A."/>
            <person name="Murata T."/>
            <person name="Nelson D."/>
            <person name="Pils B."/>
            <person name="Prigge M."/>
            <person name="Reiss B."/>
            <person name="Renner T."/>
            <person name="Rombauts S."/>
            <person name="Rushton P."/>
            <person name="Sanderfoot A."/>
            <person name="Schween G."/>
            <person name="Shiu S.-H."/>
            <person name="Stueber K."/>
            <person name="Theodoulou F.L."/>
            <person name="Tu H."/>
            <person name="Van de Peer Y."/>
            <person name="Verrier P.J."/>
            <person name="Waters E."/>
            <person name="Wood A."/>
            <person name="Yang L."/>
            <person name="Cove D."/>
            <person name="Cuming A."/>
            <person name="Hasebe M."/>
            <person name="Lucas S."/>
            <person name="Mishler D.B."/>
            <person name="Reski R."/>
            <person name="Grigoriev I."/>
            <person name="Quatrano R.S."/>
            <person name="Boore J.L."/>
        </authorList>
    </citation>
    <scope>NUCLEOTIDE SEQUENCE [LARGE SCALE GENOMIC DNA]</scope>
    <source>
        <strain evidence="20 21">cv. Gransden 2004</strain>
    </source>
</reference>
<dbReference type="GO" id="GO:0006979">
    <property type="term" value="P:response to oxidative stress"/>
    <property type="evidence" value="ECO:0007669"/>
    <property type="project" value="UniProtKB-UniRule"/>
</dbReference>
<evidence type="ECO:0000256" key="11">
    <source>
        <dbReference type="ARBA" id="ARBA00023324"/>
    </source>
</evidence>
<evidence type="ECO:0000256" key="7">
    <source>
        <dbReference type="ARBA" id="ARBA00022723"/>
    </source>
</evidence>
<dbReference type="GO" id="GO:0020037">
    <property type="term" value="F:heme binding"/>
    <property type="evidence" value="ECO:0007669"/>
    <property type="project" value="UniProtKB-UniRule"/>
</dbReference>
<evidence type="ECO:0000256" key="9">
    <source>
        <dbReference type="ARBA" id="ARBA00023004"/>
    </source>
</evidence>
<feature type="binding site" evidence="14">
    <location>
        <position position="80"/>
    </location>
    <ligand>
        <name>Ca(2+)</name>
        <dbReference type="ChEBI" id="CHEBI:29108"/>
        <label>1</label>
    </ligand>
</feature>
<keyword evidence="8 17" id="KW-0560">Oxidoreductase</keyword>
<dbReference type="PRINTS" id="PR00461">
    <property type="entry name" value="PLPEROXIDASE"/>
</dbReference>
<dbReference type="PRINTS" id="PR00458">
    <property type="entry name" value="PEROXIDASE"/>
</dbReference>
<feature type="binding site" evidence="14">
    <location>
        <position position="264"/>
    </location>
    <ligand>
        <name>Ca(2+)</name>
        <dbReference type="ChEBI" id="CHEBI:29108"/>
        <label>2</label>
    </ligand>
</feature>
<feature type="binding site" evidence="14">
    <location>
        <position position="261"/>
    </location>
    <ligand>
        <name>Ca(2+)</name>
        <dbReference type="ChEBI" id="CHEBI:29108"/>
        <label>2</label>
    </ligand>
</feature>
<dbReference type="Gramene" id="Pp3c9_18550V3.2">
    <property type="protein sequence ID" value="Pp3c9_18550V3.2"/>
    <property type="gene ID" value="Pp3c9_18550"/>
</dbReference>
<dbReference type="InterPro" id="IPR000823">
    <property type="entry name" value="Peroxidase_pln"/>
</dbReference>
<comment type="cofactor">
    <cofactor evidence="14 17">
        <name>heme b</name>
        <dbReference type="ChEBI" id="CHEBI:60344"/>
    </cofactor>
    <text evidence="14 17">Binds 1 heme b (iron(II)-protoporphyrin IX) group per subunit.</text>
</comment>
<dbReference type="Gene3D" id="1.10.520.10">
    <property type="match status" value="1"/>
</dbReference>
<dbReference type="GO" id="GO:0042744">
    <property type="term" value="P:hydrogen peroxide catabolic process"/>
    <property type="evidence" value="ECO:0007669"/>
    <property type="project" value="UniProtKB-KW"/>
</dbReference>
<keyword evidence="14 17" id="KW-0106">Calcium</keyword>
<dbReference type="Pfam" id="PF00141">
    <property type="entry name" value="peroxidase"/>
    <property type="match status" value="1"/>
</dbReference>
<organism evidence="19">
    <name type="scientific">Physcomitrium patens</name>
    <name type="common">Spreading-leaved earth moss</name>
    <name type="synonym">Physcomitrella patens</name>
    <dbReference type="NCBI Taxonomy" id="3218"/>
    <lineage>
        <taxon>Eukaryota</taxon>
        <taxon>Viridiplantae</taxon>
        <taxon>Streptophyta</taxon>
        <taxon>Embryophyta</taxon>
        <taxon>Bryophyta</taxon>
        <taxon>Bryophytina</taxon>
        <taxon>Bryopsida</taxon>
        <taxon>Funariidae</taxon>
        <taxon>Funariales</taxon>
        <taxon>Funariaceae</taxon>
        <taxon>Physcomitrium</taxon>
    </lineage>
</organism>
<feature type="disulfide bond" evidence="16">
    <location>
        <begin position="214"/>
        <end position="247"/>
    </location>
</feature>
<dbReference type="PROSITE" id="PS50873">
    <property type="entry name" value="PEROXIDASE_4"/>
    <property type="match status" value="1"/>
</dbReference>
<dbReference type="PANTHER" id="PTHR31517:SF84">
    <property type="entry name" value="PEROXIDASE"/>
    <property type="match status" value="1"/>
</dbReference>
<feature type="site" description="Transition state stabilizer" evidence="15">
    <location>
        <position position="72"/>
    </location>
</feature>
<dbReference type="PANTHER" id="PTHR31517">
    <property type="match status" value="1"/>
</dbReference>
<dbReference type="PaxDb" id="3218-PP1S89_182V6.1"/>
<feature type="binding site" evidence="14">
    <location>
        <position position="77"/>
    </location>
    <ligand>
        <name>Ca(2+)</name>
        <dbReference type="ChEBI" id="CHEBI:29108"/>
        <label>1</label>
    </ligand>
</feature>
<dbReference type="EnsemblPlants" id="Pp3c9_18550V3.1">
    <property type="protein sequence ID" value="Pp3c9_18550V3.1"/>
    <property type="gene ID" value="Pp3c9_18550"/>
</dbReference>
<feature type="signal peptide" evidence="17">
    <location>
        <begin position="1"/>
        <end position="33"/>
    </location>
</feature>
<gene>
    <name evidence="20" type="primary">LOC112286261</name>
    <name evidence="19" type="ORF">PHYPA_012878</name>
</gene>
<reference evidence="19 21" key="2">
    <citation type="journal article" date="2018" name="Plant J.">
        <title>The Physcomitrella patens chromosome-scale assembly reveals moss genome structure and evolution.</title>
        <authorList>
            <person name="Lang D."/>
            <person name="Ullrich K.K."/>
            <person name="Murat F."/>
            <person name="Fuchs J."/>
            <person name="Jenkins J."/>
            <person name="Haas F.B."/>
            <person name="Piednoel M."/>
            <person name="Gundlach H."/>
            <person name="Van Bel M."/>
            <person name="Meyberg R."/>
            <person name="Vives C."/>
            <person name="Morata J."/>
            <person name="Symeonidi A."/>
            <person name="Hiss M."/>
            <person name="Muchero W."/>
            <person name="Kamisugi Y."/>
            <person name="Saleh O."/>
            <person name="Blanc G."/>
            <person name="Decker E.L."/>
            <person name="van Gessel N."/>
            <person name="Grimwood J."/>
            <person name="Hayes R.D."/>
            <person name="Graham S.W."/>
            <person name="Gunter L.E."/>
            <person name="McDaniel S.F."/>
            <person name="Hoernstein S.N.W."/>
            <person name="Larsson A."/>
            <person name="Li F.W."/>
            <person name="Perroud P.F."/>
            <person name="Phillips J."/>
            <person name="Ranjan P."/>
            <person name="Rokshar D.S."/>
            <person name="Rothfels C.J."/>
            <person name="Schneider L."/>
            <person name="Shu S."/>
            <person name="Stevenson D.W."/>
            <person name="Thummler F."/>
            <person name="Tillich M."/>
            <person name="Villarreal Aguilar J.C."/>
            <person name="Widiez T."/>
            <person name="Wong G.K."/>
            <person name="Wymore A."/>
            <person name="Zhang Y."/>
            <person name="Zimmer A.D."/>
            <person name="Quatrano R.S."/>
            <person name="Mayer K.F.X."/>
            <person name="Goodstein D."/>
            <person name="Casacuberta J.M."/>
            <person name="Vandepoele K."/>
            <person name="Reski R."/>
            <person name="Cuming A.C."/>
            <person name="Tuskan G.A."/>
            <person name="Maumus F."/>
            <person name="Salse J."/>
            <person name="Schmutz J."/>
            <person name="Rensing S.A."/>
        </authorList>
    </citation>
    <scope>NUCLEOTIDE SEQUENCE [LARGE SCALE GENOMIC DNA]</scope>
    <source>
        <strain evidence="20 21">cv. Gransden 2004</strain>
    </source>
</reference>
<dbReference type="Proteomes" id="UP000006727">
    <property type="component" value="Chromosome 9"/>
</dbReference>
<dbReference type="InterPro" id="IPR010255">
    <property type="entry name" value="Haem_peroxidase_sf"/>
</dbReference>
<evidence type="ECO:0000256" key="8">
    <source>
        <dbReference type="ARBA" id="ARBA00023002"/>
    </source>
</evidence>
<evidence type="ECO:0000256" key="10">
    <source>
        <dbReference type="ARBA" id="ARBA00023157"/>
    </source>
</evidence>
<evidence type="ECO:0000313" key="21">
    <source>
        <dbReference type="Proteomes" id="UP000006727"/>
    </source>
</evidence>
<comment type="similarity">
    <text evidence="3">Belongs to the peroxidase family. Ascorbate peroxidase subfamily.</text>
</comment>
<dbReference type="PROSITE" id="PS00435">
    <property type="entry name" value="PEROXIDASE_1"/>
    <property type="match status" value="1"/>
</dbReference>
<name>A9SKT7_PHYPA</name>
<evidence type="ECO:0000256" key="16">
    <source>
        <dbReference type="PIRSR" id="PIRSR600823-5"/>
    </source>
</evidence>
<dbReference type="GO" id="GO:0006950">
    <property type="term" value="P:response to stress"/>
    <property type="evidence" value="ECO:0000318"/>
    <property type="project" value="GO_Central"/>
</dbReference>
<evidence type="ECO:0000256" key="12">
    <source>
        <dbReference type="PIRSR" id="PIRSR600823-1"/>
    </source>
</evidence>
<dbReference type="FunFam" id="1.10.520.10:FF:000008">
    <property type="entry name" value="Peroxidase"/>
    <property type="match status" value="1"/>
</dbReference>
<comment type="similarity">
    <text evidence="17">Belongs to the peroxidase family. Classical plant (class III) peroxidase subfamily.</text>
</comment>
<feature type="active site" description="Proton acceptor" evidence="12">
    <location>
        <position position="76"/>
    </location>
</feature>
<dbReference type="InterPro" id="IPR002016">
    <property type="entry name" value="Haem_peroxidase"/>
</dbReference>
<dbReference type="GO" id="GO:0004601">
    <property type="term" value="F:peroxidase activity"/>
    <property type="evidence" value="ECO:0000318"/>
    <property type="project" value="GO_Central"/>
</dbReference>
<feature type="domain" description="Plant heme peroxidase family profile" evidence="18">
    <location>
        <begin position="35"/>
        <end position="341"/>
    </location>
</feature>
<feature type="binding site" evidence="14">
    <location>
        <position position="82"/>
    </location>
    <ligand>
        <name>Ca(2+)</name>
        <dbReference type="ChEBI" id="CHEBI:29108"/>
        <label>1</label>
    </ligand>
</feature>
<protein>
    <recommendedName>
        <fullName evidence="4 17">Peroxidase</fullName>
        <ecNumber evidence="4 17">1.11.1.7</ecNumber>
    </recommendedName>
</protein>
<dbReference type="EC" id="1.11.1.7" evidence="4 17"/>
<feature type="disulfide bond" evidence="16">
    <location>
        <begin position="45"/>
        <end position="125"/>
    </location>
</feature>
<feature type="binding site" evidence="14">
    <location>
        <position position="269"/>
    </location>
    <ligand>
        <name>Ca(2+)</name>
        <dbReference type="ChEBI" id="CHEBI:29108"/>
        <label>2</label>
    </ligand>
</feature>
<keyword evidence="5 17" id="KW-0575">Peroxidase</keyword>
<feature type="binding site" evidence="13">
    <location>
        <position position="177"/>
    </location>
    <ligand>
        <name>substrate</name>
    </ligand>
</feature>
<dbReference type="GO" id="GO:0009505">
    <property type="term" value="C:plant-type cell wall"/>
    <property type="evidence" value="ECO:0000318"/>
    <property type="project" value="GO_Central"/>
</dbReference>
<evidence type="ECO:0000256" key="5">
    <source>
        <dbReference type="ARBA" id="ARBA00022559"/>
    </source>
</evidence>
<feature type="disulfide bond" evidence="16">
    <location>
        <begin position="131"/>
        <end position="337"/>
    </location>
</feature>
<feature type="binding site" evidence="14">
    <location>
        <position position="84"/>
    </location>
    <ligand>
        <name>Ca(2+)</name>
        <dbReference type="ChEBI" id="CHEBI:29108"/>
        <label>1</label>
    </ligand>
</feature>
<evidence type="ECO:0000256" key="6">
    <source>
        <dbReference type="ARBA" id="ARBA00022617"/>
    </source>
</evidence>
<evidence type="ECO:0000313" key="19">
    <source>
        <dbReference type="EMBL" id="PNR48402.1"/>
    </source>
</evidence>
<dbReference type="GO" id="GO:0005576">
    <property type="term" value="C:extracellular region"/>
    <property type="evidence" value="ECO:0007669"/>
    <property type="project" value="UniProtKB-SubCell"/>
</dbReference>
<reference evidence="20" key="3">
    <citation type="submission" date="2020-12" db="UniProtKB">
        <authorList>
            <consortium name="EnsemblPlants"/>
        </authorList>
    </citation>
    <scope>IDENTIFICATION</scope>
</reference>
<dbReference type="InterPro" id="IPR019793">
    <property type="entry name" value="Peroxidases_heam-ligand_BS"/>
</dbReference>
<keyword evidence="10 16" id="KW-1015">Disulfide bond</keyword>
<evidence type="ECO:0000256" key="3">
    <source>
        <dbReference type="ARBA" id="ARBA00006873"/>
    </source>
</evidence>
<comment type="function">
    <text evidence="2">Removal of H(2)O(2), oxidation of toxic reductants, biosynthesis and degradation of lignin, suberization, auxin catabolism, response to environmental stresses such as wounding, pathogen attack and oxidative stress. These functions might be dependent on each isozyme/isoform in each plant tissue.</text>
</comment>
<keyword evidence="17" id="KW-0964">Secreted</keyword>
<feature type="disulfide bond" evidence="16">
    <location>
        <begin position="78"/>
        <end position="83"/>
    </location>
</feature>
<dbReference type="AlphaFoldDB" id="A9SKT7"/>
<feature type="chain" id="PRO_5014205171" description="Peroxidase" evidence="17">
    <location>
        <begin position="34"/>
        <end position="341"/>
    </location>
</feature>
<dbReference type="GeneID" id="112286261"/>
<dbReference type="Gene3D" id="1.10.420.10">
    <property type="entry name" value="Peroxidase, domain 2"/>
    <property type="match status" value="1"/>
</dbReference>
<dbReference type="CDD" id="cd00693">
    <property type="entry name" value="secretory_peroxidase"/>
    <property type="match status" value="1"/>
</dbReference>
<dbReference type="eggNOG" id="ENOG502QQZ7">
    <property type="taxonomic scope" value="Eukaryota"/>
</dbReference>
<feature type="binding site" description="axial binding residue" evidence="14">
    <location>
        <position position="207"/>
    </location>
    <ligand>
        <name>heme b</name>
        <dbReference type="ChEBI" id="CHEBI:60344"/>
    </ligand>
    <ligandPart>
        <name>Fe</name>
        <dbReference type="ChEBI" id="CHEBI:18248"/>
    </ligandPart>
</feature>
<evidence type="ECO:0000256" key="17">
    <source>
        <dbReference type="RuleBase" id="RU362060"/>
    </source>
</evidence>
<dbReference type="SUPFAM" id="SSF48113">
    <property type="entry name" value="Heme-dependent peroxidases"/>
    <property type="match status" value="1"/>
</dbReference>
<accession>A9SKT7</accession>
<dbReference type="GO" id="GO:0140825">
    <property type="term" value="F:lactoperoxidase activity"/>
    <property type="evidence" value="ECO:0007669"/>
    <property type="project" value="UniProtKB-EC"/>
</dbReference>
<dbReference type="STRING" id="3218.A9SKT7"/>
<comment type="catalytic activity">
    <reaction evidence="1 17">
        <text>2 a phenolic donor + H2O2 = 2 a phenolic radical donor + 2 H2O</text>
        <dbReference type="Rhea" id="RHEA:56136"/>
        <dbReference type="ChEBI" id="CHEBI:15377"/>
        <dbReference type="ChEBI" id="CHEBI:16240"/>
        <dbReference type="ChEBI" id="CHEBI:139520"/>
        <dbReference type="ChEBI" id="CHEBI:139521"/>
        <dbReference type="EC" id="1.11.1.7"/>
    </reaction>
</comment>
<feature type="binding site" evidence="14">
    <location>
        <position position="99"/>
    </location>
    <ligand>
        <name>Ca(2+)</name>
        <dbReference type="ChEBI" id="CHEBI:29108"/>
        <label>1</label>
    </ligand>
</feature>
<keyword evidence="21" id="KW-1185">Reference proteome</keyword>
<evidence type="ECO:0000256" key="15">
    <source>
        <dbReference type="PIRSR" id="PIRSR600823-4"/>
    </source>
</evidence>
<dbReference type="EnsemblPlants" id="Pp3c9_18550V3.2">
    <property type="protein sequence ID" value="Pp3c9_18550V3.2"/>
    <property type="gene ID" value="Pp3c9_18550"/>
</dbReference>
<keyword evidence="7 14" id="KW-0479">Metal-binding</keyword>
<evidence type="ECO:0000256" key="13">
    <source>
        <dbReference type="PIRSR" id="PIRSR600823-2"/>
    </source>
</evidence>
<evidence type="ECO:0000259" key="18">
    <source>
        <dbReference type="PROSITE" id="PS50873"/>
    </source>
</evidence>
<dbReference type="EMBL" id="ABEU02000009">
    <property type="protein sequence ID" value="PNR48402.1"/>
    <property type="molecule type" value="Genomic_DNA"/>
</dbReference>
<comment type="cofactor">
    <cofactor evidence="14 17">
        <name>Ca(2+)</name>
        <dbReference type="ChEBI" id="CHEBI:29108"/>
    </cofactor>
    <text evidence="14 17">Binds 2 calcium ions per subunit.</text>
</comment>
<keyword evidence="6 17" id="KW-0349">Heme</keyword>
<evidence type="ECO:0000256" key="2">
    <source>
        <dbReference type="ARBA" id="ARBA00002322"/>
    </source>
</evidence>
<dbReference type="GO" id="GO:0046872">
    <property type="term" value="F:metal ion binding"/>
    <property type="evidence" value="ECO:0007669"/>
    <property type="project" value="UniProtKB-UniRule"/>
</dbReference>
<comment type="subcellular location">
    <subcellularLocation>
        <location evidence="17">Secreted</location>
    </subcellularLocation>
</comment>
<feature type="binding site" evidence="14">
    <location>
        <position position="86"/>
    </location>
    <ligand>
        <name>Ca(2+)</name>
        <dbReference type="ChEBI" id="CHEBI:29108"/>
        <label>1</label>
    </ligand>
</feature>
<keyword evidence="9 14" id="KW-0408">Iron</keyword>
<evidence type="ECO:0000256" key="4">
    <source>
        <dbReference type="ARBA" id="ARBA00012313"/>
    </source>
</evidence>
<proteinExistence type="inferred from homology"/>
<dbReference type="HOGENOM" id="CLU_010543_0_3_1"/>
<dbReference type="Gramene" id="Pp3c9_18550V3.1">
    <property type="protein sequence ID" value="Pp3c9_18550V3.1"/>
    <property type="gene ID" value="Pp3c9_18550"/>
</dbReference>
<dbReference type="FunFam" id="1.10.420.10:FF:000001">
    <property type="entry name" value="Peroxidase"/>
    <property type="match status" value="1"/>
</dbReference>
<dbReference type="RefSeq" id="XP_024383756.1">
    <property type="nucleotide sequence ID" value="XM_024527988.2"/>
</dbReference>
<sequence length="341" mass="36790">MGGLDFSRRSSAAESCFVVVIALSLLLVTQVRAQNIGVGFYDQSCPRAESIVTETVREFNSRDATVPAALLRLLFHDCFVEGCDGSLLLDPSPENPDVEKAASPNLTVRGYDVIDAAKARLEVECPQTVSCADIVALAARDSAVLAGLNFQGLPLTMATGRWDGRVSSRNAAEAALPSSKSNVQQLTAQFSNKGLSQDEMVTLSGAHSIGVAHCSNFMDRLYDFPGSPNGVDPTLDPDYAAELQAKCPRGNPNPNTVVNMDPQTPFVIDNNFYSNGFAGKVLFSSDMALFNDFETQFTSDLNVVNGITWNQKFGNALAQMAAIDIKDDFDGEVRLNCRRIN</sequence>
<evidence type="ECO:0000313" key="20">
    <source>
        <dbReference type="EnsemblPlants" id="Pp3c9_18550V3.1"/>
    </source>
</evidence>
<keyword evidence="17" id="KW-0732">Signal</keyword>